<name>A0AAU9K0W9_9CILI</name>
<evidence type="ECO:0008006" key="3">
    <source>
        <dbReference type="Google" id="ProtNLM"/>
    </source>
</evidence>
<dbReference type="Proteomes" id="UP001162131">
    <property type="component" value="Unassembled WGS sequence"/>
</dbReference>
<keyword evidence="2" id="KW-1185">Reference proteome</keyword>
<gene>
    <name evidence="1" type="ORF">BSTOLATCC_MIC53730</name>
</gene>
<comment type="caution">
    <text evidence="1">The sequence shown here is derived from an EMBL/GenBank/DDBJ whole genome shotgun (WGS) entry which is preliminary data.</text>
</comment>
<organism evidence="1 2">
    <name type="scientific">Blepharisma stoltei</name>
    <dbReference type="NCBI Taxonomy" id="1481888"/>
    <lineage>
        <taxon>Eukaryota</taxon>
        <taxon>Sar</taxon>
        <taxon>Alveolata</taxon>
        <taxon>Ciliophora</taxon>
        <taxon>Postciliodesmatophora</taxon>
        <taxon>Heterotrichea</taxon>
        <taxon>Heterotrichida</taxon>
        <taxon>Blepharismidae</taxon>
        <taxon>Blepharisma</taxon>
    </lineage>
</organism>
<reference evidence="1" key="1">
    <citation type="submission" date="2021-09" db="EMBL/GenBank/DDBJ databases">
        <authorList>
            <consortium name="AG Swart"/>
            <person name="Singh M."/>
            <person name="Singh A."/>
            <person name="Seah K."/>
            <person name="Emmerich C."/>
        </authorList>
    </citation>
    <scope>NUCLEOTIDE SEQUENCE</scope>
    <source>
        <strain evidence="1">ATCC30299</strain>
    </source>
</reference>
<sequence length="123" mass="14237">MLGRLAKSSLRSFTTHHAWTPSRYSFPSAHAFEVTPETTELFVRRVIKCIRERLVTYDPERWRGVEITYNSHWNHGGYVDIPTCIQVHEALEKEFKVEILDQRILVTDVSTACALVAGIEHLR</sequence>
<evidence type="ECO:0000313" key="2">
    <source>
        <dbReference type="Proteomes" id="UP001162131"/>
    </source>
</evidence>
<proteinExistence type="predicted"/>
<protein>
    <recommendedName>
        <fullName evidence="3">Carrier domain-containing protein</fullName>
    </recommendedName>
</protein>
<dbReference type="EMBL" id="CAJZBQ010000053">
    <property type="protein sequence ID" value="CAG9331665.1"/>
    <property type="molecule type" value="Genomic_DNA"/>
</dbReference>
<evidence type="ECO:0000313" key="1">
    <source>
        <dbReference type="EMBL" id="CAG9331665.1"/>
    </source>
</evidence>
<accession>A0AAU9K0W9</accession>
<dbReference type="AlphaFoldDB" id="A0AAU9K0W9"/>